<dbReference type="AlphaFoldDB" id="A0A174PGK6"/>
<evidence type="ECO:0000313" key="2">
    <source>
        <dbReference type="Proteomes" id="UP000095564"/>
    </source>
</evidence>
<dbReference type="RefSeq" id="WP_055160249.1">
    <property type="nucleotide sequence ID" value="NZ_CZAU01000015.1"/>
</dbReference>
<dbReference type="Proteomes" id="UP000095564">
    <property type="component" value="Unassembled WGS sequence"/>
</dbReference>
<accession>A0A174PGK6</accession>
<protein>
    <submittedName>
        <fullName evidence="1">Uncharacterized protein</fullName>
    </submittedName>
</protein>
<sequence length="81" mass="9193">MFIANAKKTKIINLDEVLKLSILRLKDTYNIYATFKDREASTIETYSSQALASKAMREIIEAFKKSAKFCQLPEDKGGKKS</sequence>
<evidence type="ECO:0000313" key="1">
    <source>
        <dbReference type="EMBL" id="CUP58956.1"/>
    </source>
</evidence>
<dbReference type="EMBL" id="CZAU01000015">
    <property type="protein sequence ID" value="CUP58956.1"/>
    <property type="molecule type" value="Genomic_DNA"/>
</dbReference>
<reference evidence="1 2" key="1">
    <citation type="submission" date="2015-09" db="EMBL/GenBank/DDBJ databases">
        <authorList>
            <consortium name="Pathogen Informatics"/>
        </authorList>
    </citation>
    <scope>NUCLEOTIDE SEQUENCE [LARGE SCALE GENOMIC DNA]</scope>
    <source>
        <strain evidence="1 2">2789STDY5834908</strain>
    </source>
</reference>
<name>A0A174PGK6_ANAHA</name>
<proteinExistence type="predicted"/>
<organism evidence="1 2">
    <name type="scientific">Anaerostipes hadrus</name>
    <dbReference type="NCBI Taxonomy" id="649756"/>
    <lineage>
        <taxon>Bacteria</taxon>
        <taxon>Bacillati</taxon>
        <taxon>Bacillota</taxon>
        <taxon>Clostridia</taxon>
        <taxon>Lachnospirales</taxon>
        <taxon>Lachnospiraceae</taxon>
        <taxon>Anaerostipes</taxon>
    </lineage>
</organism>
<gene>
    <name evidence="1" type="ORF">ERS852520_01714</name>
</gene>